<dbReference type="PANTHER" id="PTHR47098:SF2">
    <property type="entry name" value="PROTEIN MAK32"/>
    <property type="match status" value="1"/>
</dbReference>
<feature type="domain" description="Carbohydrate kinase PfkB" evidence="1">
    <location>
        <begin position="2"/>
        <end position="47"/>
    </location>
</feature>
<evidence type="ECO:0000313" key="2">
    <source>
        <dbReference type="EMBL" id="KAH7157322.1"/>
    </source>
</evidence>
<dbReference type="Proteomes" id="UP000717696">
    <property type="component" value="Unassembled WGS sequence"/>
</dbReference>
<proteinExistence type="predicted"/>
<dbReference type="InterPro" id="IPR029056">
    <property type="entry name" value="Ribokinase-like"/>
</dbReference>
<organism evidence="2 3">
    <name type="scientific">Dactylonectria estremocensis</name>
    <dbReference type="NCBI Taxonomy" id="1079267"/>
    <lineage>
        <taxon>Eukaryota</taxon>
        <taxon>Fungi</taxon>
        <taxon>Dikarya</taxon>
        <taxon>Ascomycota</taxon>
        <taxon>Pezizomycotina</taxon>
        <taxon>Sordariomycetes</taxon>
        <taxon>Hypocreomycetidae</taxon>
        <taxon>Hypocreales</taxon>
        <taxon>Nectriaceae</taxon>
        <taxon>Dactylonectria</taxon>
    </lineage>
</organism>
<gene>
    <name evidence="2" type="ORF">B0J13DRAFT_400376</name>
</gene>
<evidence type="ECO:0000259" key="1">
    <source>
        <dbReference type="Pfam" id="PF00294"/>
    </source>
</evidence>
<dbReference type="AlphaFoldDB" id="A0A9P9J9G0"/>
<dbReference type="InterPro" id="IPR011611">
    <property type="entry name" value="PfkB_dom"/>
</dbReference>
<sequence length="68" mass="7268">YVVDTTGAGNAFLGGFTVGMQVSRGDIIDTVIRGTVEASLVIKQFGLPTRSVVDNAERWNGVDVLDRL</sequence>
<feature type="non-terminal residue" evidence="2">
    <location>
        <position position="1"/>
    </location>
</feature>
<dbReference type="EMBL" id="JAGMUU010000003">
    <property type="protein sequence ID" value="KAH7157322.1"/>
    <property type="molecule type" value="Genomic_DNA"/>
</dbReference>
<feature type="non-terminal residue" evidence="2">
    <location>
        <position position="68"/>
    </location>
</feature>
<reference evidence="2" key="1">
    <citation type="journal article" date="2021" name="Nat. Commun.">
        <title>Genetic determinants of endophytism in the Arabidopsis root mycobiome.</title>
        <authorList>
            <person name="Mesny F."/>
            <person name="Miyauchi S."/>
            <person name="Thiergart T."/>
            <person name="Pickel B."/>
            <person name="Atanasova L."/>
            <person name="Karlsson M."/>
            <person name="Huettel B."/>
            <person name="Barry K.W."/>
            <person name="Haridas S."/>
            <person name="Chen C."/>
            <person name="Bauer D."/>
            <person name="Andreopoulos W."/>
            <person name="Pangilinan J."/>
            <person name="LaButti K."/>
            <person name="Riley R."/>
            <person name="Lipzen A."/>
            <person name="Clum A."/>
            <person name="Drula E."/>
            <person name="Henrissat B."/>
            <person name="Kohler A."/>
            <person name="Grigoriev I.V."/>
            <person name="Martin F.M."/>
            <person name="Hacquard S."/>
        </authorList>
    </citation>
    <scope>NUCLEOTIDE SEQUENCE</scope>
    <source>
        <strain evidence="2">MPI-CAGE-AT-0021</strain>
    </source>
</reference>
<accession>A0A9P9J9G0</accession>
<dbReference type="OrthoDB" id="497927at2759"/>
<protein>
    <recommendedName>
        <fullName evidence="1">Carbohydrate kinase PfkB domain-containing protein</fullName>
    </recommendedName>
</protein>
<evidence type="ECO:0000313" key="3">
    <source>
        <dbReference type="Proteomes" id="UP000717696"/>
    </source>
</evidence>
<dbReference type="Gene3D" id="3.40.1190.20">
    <property type="match status" value="1"/>
</dbReference>
<keyword evidence="3" id="KW-1185">Reference proteome</keyword>
<dbReference type="Pfam" id="PF00294">
    <property type="entry name" value="PfkB"/>
    <property type="match status" value="1"/>
</dbReference>
<name>A0A9P9J9G0_9HYPO</name>
<comment type="caution">
    <text evidence="2">The sequence shown here is derived from an EMBL/GenBank/DDBJ whole genome shotgun (WGS) entry which is preliminary data.</text>
</comment>
<dbReference type="PANTHER" id="PTHR47098">
    <property type="entry name" value="PROTEIN MAK32"/>
    <property type="match status" value="1"/>
</dbReference>
<dbReference type="SUPFAM" id="SSF53613">
    <property type="entry name" value="Ribokinase-like"/>
    <property type="match status" value="1"/>
</dbReference>